<accession>A0A8G1UCS8</accession>
<evidence type="ECO:0000256" key="1">
    <source>
        <dbReference type="ARBA" id="ARBA00022801"/>
    </source>
</evidence>
<evidence type="ECO:0000256" key="2">
    <source>
        <dbReference type="SAM" id="Coils"/>
    </source>
</evidence>
<dbReference type="PANTHER" id="PTHR43156:SF2">
    <property type="entry name" value="STAGE II SPORULATION PROTEIN E"/>
    <property type="match status" value="1"/>
</dbReference>
<reference evidence="4 5" key="1">
    <citation type="submission" date="2018-11" db="EMBL/GenBank/DDBJ databases">
        <title>Sequencing the genomes of 1000 actinobacteria strains.</title>
        <authorList>
            <person name="Klenk H.-P."/>
        </authorList>
    </citation>
    <scope>NUCLEOTIDE SEQUENCE [LARGE SCALE GENOMIC DNA]</scope>
    <source>
        <strain evidence="4 5">DSM 44780</strain>
    </source>
</reference>
<gene>
    <name evidence="4" type="ORF">EDD39_6546</name>
</gene>
<dbReference type="InterPro" id="IPR036457">
    <property type="entry name" value="PPM-type-like_dom_sf"/>
</dbReference>
<keyword evidence="2" id="KW-0175">Coiled coil</keyword>
<dbReference type="AlphaFoldDB" id="A0A8G1UCS8"/>
<protein>
    <submittedName>
        <fullName evidence="4">Stage II sporulation protein E</fullName>
    </submittedName>
</protein>
<evidence type="ECO:0000313" key="4">
    <source>
        <dbReference type="EMBL" id="ROR38365.1"/>
    </source>
</evidence>
<dbReference type="InterPro" id="IPR052016">
    <property type="entry name" value="Bact_Sigma-Reg"/>
</dbReference>
<evidence type="ECO:0000313" key="5">
    <source>
        <dbReference type="Proteomes" id="UP000267408"/>
    </source>
</evidence>
<dbReference type="SUPFAM" id="SSF55781">
    <property type="entry name" value="GAF domain-like"/>
    <property type="match status" value="1"/>
</dbReference>
<dbReference type="EMBL" id="RJVJ01000002">
    <property type="protein sequence ID" value="ROR38365.1"/>
    <property type="molecule type" value="Genomic_DNA"/>
</dbReference>
<organism evidence="4 5">
    <name type="scientific">Kitasatospora cineracea</name>
    <dbReference type="NCBI Taxonomy" id="88074"/>
    <lineage>
        <taxon>Bacteria</taxon>
        <taxon>Bacillati</taxon>
        <taxon>Actinomycetota</taxon>
        <taxon>Actinomycetes</taxon>
        <taxon>Kitasatosporales</taxon>
        <taxon>Streptomycetaceae</taxon>
        <taxon>Kitasatospora</taxon>
    </lineage>
</organism>
<dbReference type="RefSeq" id="WP_123562903.1">
    <property type="nucleotide sequence ID" value="NZ_RJVJ01000002.1"/>
</dbReference>
<dbReference type="Pfam" id="PF07228">
    <property type="entry name" value="SpoIIE"/>
    <property type="match status" value="1"/>
</dbReference>
<proteinExistence type="predicted"/>
<dbReference type="SMART" id="SM00331">
    <property type="entry name" value="PP2C_SIG"/>
    <property type="match status" value="1"/>
</dbReference>
<dbReference type="GO" id="GO:0016791">
    <property type="term" value="F:phosphatase activity"/>
    <property type="evidence" value="ECO:0007669"/>
    <property type="project" value="TreeGrafter"/>
</dbReference>
<dbReference type="PANTHER" id="PTHR43156">
    <property type="entry name" value="STAGE II SPORULATION PROTEIN E-RELATED"/>
    <property type="match status" value="1"/>
</dbReference>
<dbReference type="InterPro" id="IPR036890">
    <property type="entry name" value="HATPase_C_sf"/>
</dbReference>
<comment type="caution">
    <text evidence="4">The sequence shown here is derived from an EMBL/GenBank/DDBJ whole genome shotgun (WGS) entry which is preliminary data.</text>
</comment>
<dbReference type="Gene3D" id="3.60.40.10">
    <property type="entry name" value="PPM-type phosphatase domain"/>
    <property type="match status" value="1"/>
</dbReference>
<dbReference type="InterPro" id="IPR001932">
    <property type="entry name" value="PPM-type_phosphatase-like_dom"/>
</dbReference>
<dbReference type="OrthoDB" id="5480569at2"/>
<dbReference type="Gene3D" id="3.30.565.10">
    <property type="entry name" value="Histidine kinase-like ATPase, C-terminal domain"/>
    <property type="match status" value="1"/>
</dbReference>
<keyword evidence="1" id="KW-0378">Hydrolase</keyword>
<feature type="coiled-coil region" evidence="2">
    <location>
        <begin position="93"/>
        <end position="225"/>
    </location>
</feature>
<dbReference type="Proteomes" id="UP000267408">
    <property type="component" value="Unassembled WGS sequence"/>
</dbReference>
<dbReference type="InterPro" id="IPR029016">
    <property type="entry name" value="GAF-like_dom_sf"/>
</dbReference>
<feature type="domain" description="PPM-type phosphatase" evidence="3">
    <location>
        <begin position="429"/>
        <end position="623"/>
    </location>
</feature>
<evidence type="ECO:0000259" key="3">
    <source>
        <dbReference type="SMART" id="SM00331"/>
    </source>
</evidence>
<name>A0A8G1UCS8_9ACTN</name>
<sequence length="754" mass="80928">MTLELPGGEPEVAALTAFLGQLFRALGLSLTRYAARCNRDKGSVSRYLSGARIAPKDFVDELLRQVAETTGQSVSPDVQEHAHRLRMAALRVRNASRHEVEELRERLGAAERELQLAGVRERHLLRSLQATEAQAAQAEQRYRQLETDRAAARYETGPGALERRSDGSGADFAREELRELKRELDLLRAELARAQGLRHDAEEQCVRLEARLLAAEAALATQRARREREFDYRAELESPAAVLTREFARTVGTGADPETTAAELCAVFVPGWAAAAAVEVRAAFVGEDGAPDGWTPDGLLLHRLGTAGAAGEDRARVVVPRVQAERILREGAPVHAESPEGPVLALPLAVRGEVFGVLRLFGGAGGDGGRAAYGRAEAELLAGLAERGALLLDSARMHRAEARLARALQRSMIPDTLPGTPWARPAHRFRPGGHRGGAGGDWVDAVPLHGNRIALVVGAVLGHGLPAVQAMSRLRAGVQAFTLLDVPPARLLRHLDDLAQRLGDDHLATCLYAVYDPVARTCELASAGHLPPVLLHPGGGSTEVALPANAPIGVGGVPFAARTIEVPDGSVLVLCSGNRVELADHCAGLTGSGWLPEQVCDFVLEAPGAVERRDDLAVLAAAFDGAPRAEEERYEILPRPVEVPLLRRLVRRQLAAWGLGSIADTATLLVGELATDAVAAAEETIGLRLVWTDRLLVEITDDQRELPALAEVDPLAEEGAGRGLLLLSRLADRWGAERSAYGRKVWFELSPLRG</sequence>
<dbReference type="Gene3D" id="3.30.450.40">
    <property type="match status" value="1"/>
</dbReference>